<keyword evidence="3" id="KW-1185">Reference proteome</keyword>
<proteinExistence type="predicted"/>
<dbReference type="AlphaFoldDB" id="A0A366S3B6"/>
<dbReference type="OrthoDB" id="5135333at2759"/>
<sequence length="741" mass="84098">MAEAPETKSPAIYSPRWVADCSTCKAIWHQFADPGTAPPVNLGTYEKALSTTCPNHRPLVQNFVDFLNSEEALTEDDEMGFNQTPKGCSAALNQSLSGGGYVLYLLLVKKDNVDNHPGNGRLLNPDFADLETVKKWKHRCVSAHGPKCDNPLKVWPVRPAWLIDVKNQCIVPGHTTDKYVAISYTYGKYTRPSITSSDFTRLQEPFALTAPEFANLLSPMIRHAVRMTTILEERFLWADSLCITHHDPKTASEQLGLMGAIYANAIITIIAADGDSDSGLSGLHDISGPREASQDIIPFGDETIVVRNTFNLNEMIYYSSQPQAYYQRGWTFQEYALSKRKIIFCNDELHWICACSVWHEELTLYTEISDELWSWSDAVMAGFPYEFAISRYLTTYNQRLLTFEEDALPAVSGLLSIFSRSFEGGFLYGIPEMFFEDSLGWRVWVNNLQRRKSSGRPAEDQFTSSGLPSWSWLGWKGAVILRRQSAMEVTLADTIQEAFPITEWYTSDIPFGPPEQRRRIRSTWYEKRNTFKDLSKPMPAGWTRRDVTINSPTYKKPRVYPEGCDRYVFQHESMVEWNGQPLEWYYPFPVNSIQDWTGPSMPEQTRYLFCETVTATLHGFREDTDILVRNSRSLEASLFNSSGTKIGILDLVNEESRDRFPKHADGSEAGLPVDVVAVCKLKTYSETEDGEPCAFKPLSKDTYLILWVEWEDGIAYRVASGEVIAEEWEKLDLKTASLVLG</sequence>
<accession>A0A366S3B6</accession>
<comment type="caution">
    <text evidence="2">The sequence shown here is derived from an EMBL/GenBank/DDBJ whole genome shotgun (WGS) entry which is preliminary data.</text>
</comment>
<reference evidence="2 3" key="1">
    <citation type="submission" date="2018-06" db="EMBL/GenBank/DDBJ databases">
        <title>Fusarium incarnatum-equiseti species complex species 28.</title>
        <authorList>
            <person name="Gardiner D.M."/>
        </authorList>
    </citation>
    <scope>NUCLEOTIDE SEQUENCE [LARGE SCALE GENOMIC DNA]</scope>
    <source>
        <strain evidence="2 3">FIESC_28</strain>
    </source>
</reference>
<dbReference type="GeneID" id="41992862"/>
<dbReference type="EMBL" id="QKXC01000069">
    <property type="protein sequence ID" value="RBR23801.1"/>
    <property type="molecule type" value="Genomic_DNA"/>
</dbReference>
<gene>
    <name evidence="2" type="ORF">FIESC28_03417</name>
</gene>
<evidence type="ECO:0000259" key="1">
    <source>
        <dbReference type="Pfam" id="PF06985"/>
    </source>
</evidence>
<dbReference type="InterPro" id="IPR010730">
    <property type="entry name" value="HET"/>
</dbReference>
<feature type="domain" description="Heterokaryon incompatibility" evidence="1">
    <location>
        <begin position="179"/>
        <end position="334"/>
    </location>
</feature>
<evidence type="ECO:0000313" key="3">
    <source>
        <dbReference type="Proteomes" id="UP000253153"/>
    </source>
</evidence>
<protein>
    <recommendedName>
        <fullName evidence="1">Heterokaryon incompatibility domain-containing protein</fullName>
    </recommendedName>
</protein>
<organism evidence="2 3">
    <name type="scientific">Fusarium coffeatum</name>
    <dbReference type="NCBI Taxonomy" id="231269"/>
    <lineage>
        <taxon>Eukaryota</taxon>
        <taxon>Fungi</taxon>
        <taxon>Dikarya</taxon>
        <taxon>Ascomycota</taxon>
        <taxon>Pezizomycotina</taxon>
        <taxon>Sordariomycetes</taxon>
        <taxon>Hypocreomycetidae</taxon>
        <taxon>Hypocreales</taxon>
        <taxon>Nectriaceae</taxon>
        <taxon>Fusarium</taxon>
        <taxon>Fusarium incarnatum-equiseti species complex</taxon>
    </lineage>
</organism>
<dbReference type="PANTHER" id="PTHR33112:SF16">
    <property type="entry name" value="HETEROKARYON INCOMPATIBILITY DOMAIN-CONTAINING PROTEIN"/>
    <property type="match status" value="1"/>
</dbReference>
<name>A0A366S3B6_9HYPO</name>
<dbReference type="Pfam" id="PF06985">
    <property type="entry name" value="HET"/>
    <property type="match status" value="1"/>
</dbReference>
<dbReference type="RefSeq" id="XP_031018392.1">
    <property type="nucleotide sequence ID" value="XM_031157566.1"/>
</dbReference>
<evidence type="ECO:0000313" key="2">
    <source>
        <dbReference type="EMBL" id="RBR23801.1"/>
    </source>
</evidence>
<dbReference type="Proteomes" id="UP000253153">
    <property type="component" value="Unassembled WGS sequence"/>
</dbReference>
<dbReference type="PANTHER" id="PTHR33112">
    <property type="entry name" value="DOMAIN PROTEIN, PUTATIVE-RELATED"/>
    <property type="match status" value="1"/>
</dbReference>